<keyword evidence="4" id="KW-0804">Transcription</keyword>
<dbReference type="GO" id="GO:0006357">
    <property type="term" value="P:regulation of transcription by RNA polymerase II"/>
    <property type="evidence" value="ECO:0007669"/>
    <property type="project" value="InterPro"/>
</dbReference>
<dbReference type="Gene3D" id="1.10.472.10">
    <property type="entry name" value="Cyclin-like"/>
    <property type="match status" value="2"/>
</dbReference>
<keyword evidence="3" id="KW-0195">Cyclin</keyword>
<dbReference type="Pfam" id="PF21797">
    <property type="entry name" value="CycT2-like_C"/>
    <property type="match status" value="1"/>
</dbReference>
<dbReference type="InterPro" id="IPR036915">
    <property type="entry name" value="Cyclin-like_sf"/>
</dbReference>
<dbReference type="PANTHER" id="PTHR10026">
    <property type="entry name" value="CYCLIN"/>
    <property type="match status" value="1"/>
</dbReference>
<feature type="compositionally biased region" description="Low complexity" evidence="6">
    <location>
        <begin position="308"/>
        <end position="332"/>
    </location>
</feature>
<reference evidence="9" key="1">
    <citation type="submission" date="2022-11" db="UniProtKB">
        <authorList>
            <consortium name="WormBaseParasite"/>
        </authorList>
    </citation>
    <scope>IDENTIFICATION</scope>
</reference>
<evidence type="ECO:0000256" key="5">
    <source>
        <dbReference type="ARBA" id="ARBA00056850"/>
    </source>
</evidence>
<sequence length="343" mass="39272">MTEPVPSSSKLGKKPKWYFADDELARLPSRMSMDSAAELKYRREAAEFIQEMAERLNHNIPQHRGQINQNCICIAMIHMHRFFTVHAFSFFNMYKEVAAACLFLASKSEECPRKLEHVVEVWFRLKFRKAEVQPPFNEAARKNGAQLLVYLEGILLQTIGFELHVDLPHPIVIINMKKFKQESQKLTECAYWFATDIIQLTNWCIRFNERTIACVCIYLACSWADYEIPQTDDCPWFNSIDPDMTVELLNKLTDEFTRVYKECKDCHARRFIQKSKNGPIMAKSIAQLPPPPSPPVLQIKKENGINNTTTTHKSQSSTTSTATSSTTAAATTKNHSIKSSPIC</sequence>
<comment type="function">
    <text evidence="5">Regulatory subunit of the cyclin-dependent kinase pair (CDK9/cyclin T) complex, also called positive transcription elongation factor B (P-TEFb), which is proposed to facilitate the transition from abortive to production elongation by phosphorylating the CTD (carboxy-terminal domain) of the large subunit of RNA polymerase II (RNAP II).</text>
</comment>
<dbReference type="SUPFAM" id="SSF47954">
    <property type="entry name" value="Cyclin-like"/>
    <property type="match status" value="2"/>
</dbReference>
<feature type="domain" description="Cyclin N-terminal" evidence="7">
    <location>
        <begin position="17"/>
        <end position="162"/>
    </location>
</feature>
<evidence type="ECO:0000256" key="4">
    <source>
        <dbReference type="ARBA" id="ARBA00023163"/>
    </source>
</evidence>
<evidence type="ECO:0000256" key="2">
    <source>
        <dbReference type="ARBA" id="ARBA00023015"/>
    </source>
</evidence>
<dbReference type="AlphaFoldDB" id="A0A914KJS0"/>
<dbReference type="InterPro" id="IPR043198">
    <property type="entry name" value="Cyclin/Ssn8"/>
</dbReference>
<organism evidence="8 9">
    <name type="scientific">Meloidogyne incognita</name>
    <name type="common">Southern root-knot nematode worm</name>
    <name type="synonym">Oxyuris incognita</name>
    <dbReference type="NCBI Taxonomy" id="6306"/>
    <lineage>
        <taxon>Eukaryota</taxon>
        <taxon>Metazoa</taxon>
        <taxon>Ecdysozoa</taxon>
        <taxon>Nematoda</taxon>
        <taxon>Chromadorea</taxon>
        <taxon>Rhabditida</taxon>
        <taxon>Tylenchina</taxon>
        <taxon>Tylenchomorpha</taxon>
        <taxon>Tylenchoidea</taxon>
        <taxon>Meloidogynidae</taxon>
        <taxon>Meloidogyninae</taxon>
        <taxon>Meloidogyne</taxon>
        <taxon>Meloidogyne incognita group</taxon>
    </lineage>
</organism>
<dbReference type="Pfam" id="PF00134">
    <property type="entry name" value="Cyclin_N"/>
    <property type="match status" value="1"/>
</dbReference>
<accession>A0A914KJS0</accession>
<evidence type="ECO:0000313" key="8">
    <source>
        <dbReference type="Proteomes" id="UP000887563"/>
    </source>
</evidence>
<evidence type="ECO:0000259" key="7">
    <source>
        <dbReference type="Pfam" id="PF00134"/>
    </source>
</evidence>
<dbReference type="Proteomes" id="UP000887563">
    <property type="component" value="Unplaced"/>
</dbReference>
<dbReference type="GO" id="GO:0016538">
    <property type="term" value="F:cyclin-dependent protein serine/threonine kinase regulator activity"/>
    <property type="evidence" value="ECO:0007669"/>
    <property type="project" value="InterPro"/>
</dbReference>
<protein>
    <submittedName>
        <fullName evidence="9">Cyclin N-terminal domain-containing protein</fullName>
    </submittedName>
</protein>
<feature type="compositionally biased region" description="Polar residues" evidence="6">
    <location>
        <begin position="333"/>
        <end position="343"/>
    </location>
</feature>
<evidence type="ECO:0000256" key="6">
    <source>
        <dbReference type="SAM" id="MobiDB-lite"/>
    </source>
</evidence>
<comment type="similarity">
    <text evidence="1">Belongs to the cyclin family. Cyclin C subfamily.</text>
</comment>
<name>A0A914KJS0_MELIC</name>
<evidence type="ECO:0000313" key="9">
    <source>
        <dbReference type="WBParaSite" id="Minc3s00014g00954"/>
    </source>
</evidence>
<keyword evidence="2" id="KW-0805">Transcription regulation</keyword>
<feature type="region of interest" description="Disordered" evidence="6">
    <location>
        <begin position="306"/>
        <end position="343"/>
    </location>
</feature>
<evidence type="ECO:0000256" key="1">
    <source>
        <dbReference type="ARBA" id="ARBA00008638"/>
    </source>
</evidence>
<evidence type="ECO:0000256" key="3">
    <source>
        <dbReference type="ARBA" id="ARBA00023127"/>
    </source>
</evidence>
<dbReference type="InterPro" id="IPR006671">
    <property type="entry name" value="Cyclin_N"/>
</dbReference>
<dbReference type="FunFam" id="1.10.472.10:FF:000181">
    <property type="entry name" value="Protein CBR-CIT-1.1"/>
    <property type="match status" value="1"/>
</dbReference>
<keyword evidence="8" id="KW-1185">Reference proteome</keyword>
<proteinExistence type="inferred from homology"/>
<dbReference type="WBParaSite" id="Minc3s00014g00954">
    <property type="protein sequence ID" value="Minc3s00014g00954"/>
    <property type="gene ID" value="Minc3s00014g00954"/>
</dbReference>